<reference evidence="14 15" key="1">
    <citation type="submission" date="2017-03" db="EMBL/GenBank/DDBJ databases">
        <title>Genome Sequence of Roseovarius mucosus strain SMR3 Isolated from a culture of the Diatom Skeletonema marinoi.</title>
        <authorList>
            <person name="Topel M."/>
            <person name="Pinder M."/>
            <person name="Johansson O.N."/>
            <person name="Kourtchenko O."/>
            <person name="Godhe A."/>
            <person name="Clarke A.K."/>
        </authorList>
    </citation>
    <scope>NUCLEOTIDE SEQUENCE [LARGE SCALE GENOMIC DNA]</scope>
    <source>
        <strain evidence="14 15">SMR3</strain>
    </source>
</reference>
<dbReference type="EC" id="2.7.1.130" evidence="3 13"/>
<keyword evidence="6 13" id="KW-0441">Lipid A biosynthesis</keyword>
<dbReference type="RefSeq" id="WP_081507806.1">
    <property type="nucleotide sequence ID" value="NZ_CP020474.1"/>
</dbReference>
<dbReference type="Proteomes" id="UP000192273">
    <property type="component" value="Chromosome"/>
</dbReference>
<accession>A0A1V0RRU2</accession>
<evidence type="ECO:0000256" key="9">
    <source>
        <dbReference type="ARBA" id="ARBA00022777"/>
    </source>
</evidence>
<dbReference type="HAMAP" id="MF_00409">
    <property type="entry name" value="LpxK"/>
    <property type="match status" value="1"/>
</dbReference>
<evidence type="ECO:0000256" key="4">
    <source>
        <dbReference type="ARBA" id="ARBA00016436"/>
    </source>
</evidence>
<dbReference type="GO" id="GO:0009245">
    <property type="term" value="P:lipid A biosynthetic process"/>
    <property type="evidence" value="ECO:0007669"/>
    <property type="project" value="UniProtKB-UniRule"/>
</dbReference>
<dbReference type="KEGG" id="rmm:ROSMUCSMR3_02996"/>
<evidence type="ECO:0000256" key="1">
    <source>
        <dbReference type="ARBA" id="ARBA00002274"/>
    </source>
</evidence>
<comment type="similarity">
    <text evidence="13">Belongs to the LpxK family.</text>
</comment>
<sequence>MSLPAYWFTPPDRPGLRARLLTPWALWRARRAGADQVGWRAPVPVISVDMLAAGSVGNLPAVLAVIGQVQRLGFAPVILARGAAGPVRIDPRRHCAEEVGGAALLAADFAPTWVAPDWAEGARAALAEGSADCFVMMGGLRDPALIKDLSIGVVDAVRGFGNGRCRPAGPLAEPLEAGLARVHLMLKVGSHAAQARFAALWGARISSPVMAGELQPLETGMDWAGARVLAFAGGEDPALFFAMLRGLGAEPVRFEALATKEAYGPGLLARLEREASLRRAQLVTTEEDAVRLPLAFRRKVISLPMRLQVPDLAPLDAALTQAGLRQDK</sequence>
<comment type="caution">
    <text evidence="13">Lacks conserved residue(s) required for the propagation of feature annotation.</text>
</comment>
<evidence type="ECO:0000256" key="3">
    <source>
        <dbReference type="ARBA" id="ARBA00012071"/>
    </source>
</evidence>
<evidence type="ECO:0000256" key="5">
    <source>
        <dbReference type="ARBA" id="ARBA00022516"/>
    </source>
</evidence>
<gene>
    <name evidence="13 14" type="primary">lpxK</name>
    <name evidence="14" type="ORF">ROSMUCSMR3_02996</name>
</gene>
<protein>
    <recommendedName>
        <fullName evidence="4 13">Tetraacyldisaccharide 4'-kinase</fullName>
        <ecNumber evidence="3 13">2.7.1.130</ecNumber>
    </recommendedName>
    <alternativeName>
        <fullName evidence="12 13">Lipid A 4'-kinase</fullName>
    </alternativeName>
</protein>
<dbReference type="Pfam" id="PF02606">
    <property type="entry name" value="LpxK"/>
    <property type="match status" value="1"/>
</dbReference>
<keyword evidence="9 13" id="KW-0418">Kinase</keyword>
<evidence type="ECO:0000256" key="8">
    <source>
        <dbReference type="ARBA" id="ARBA00022741"/>
    </source>
</evidence>
<evidence type="ECO:0000256" key="2">
    <source>
        <dbReference type="ARBA" id="ARBA00004870"/>
    </source>
</evidence>
<dbReference type="PANTHER" id="PTHR42724">
    <property type="entry name" value="TETRAACYLDISACCHARIDE 4'-KINASE"/>
    <property type="match status" value="1"/>
</dbReference>
<keyword evidence="10 13" id="KW-0067">ATP-binding</keyword>
<dbReference type="PANTHER" id="PTHR42724:SF1">
    <property type="entry name" value="TETRAACYLDISACCHARIDE 4'-KINASE, MITOCHONDRIAL-RELATED"/>
    <property type="match status" value="1"/>
</dbReference>
<comment type="pathway">
    <text evidence="2 13">Glycolipid biosynthesis; lipid IV(A) biosynthesis; lipid IV(A) from (3R)-3-hydroxytetradecanoyl-[acyl-carrier-protein] and UDP-N-acetyl-alpha-D-glucosamine: step 6/6.</text>
</comment>
<comment type="function">
    <text evidence="1 13">Transfers the gamma-phosphate of ATP to the 4'-position of a tetraacyldisaccharide 1-phosphate intermediate (termed DS-1-P) to form tetraacyldisaccharide 1,4'-bis-phosphate (lipid IVA).</text>
</comment>
<evidence type="ECO:0000256" key="7">
    <source>
        <dbReference type="ARBA" id="ARBA00022679"/>
    </source>
</evidence>
<comment type="catalytic activity">
    <reaction evidence="13">
        <text>a lipid A disaccharide + ATP = a lipid IVA + ADP + H(+)</text>
        <dbReference type="Rhea" id="RHEA:67840"/>
        <dbReference type="ChEBI" id="CHEBI:15378"/>
        <dbReference type="ChEBI" id="CHEBI:30616"/>
        <dbReference type="ChEBI" id="CHEBI:176343"/>
        <dbReference type="ChEBI" id="CHEBI:176425"/>
        <dbReference type="ChEBI" id="CHEBI:456216"/>
        <dbReference type="EC" id="2.7.1.130"/>
    </reaction>
</comment>
<dbReference type="GO" id="GO:0009029">
    <property type="term" value="F:lipid-A 4'-kinase activity"/>
    <property type="evidence" value="ECO:0007669"/>
    <property type="project" value="UniProtKB-UniRule"/>
</dbReference>
<keyword evidence="7 13" id="KW-0808">Transferase</keyword>
<evidence type="ECO:0000313" key="15">
    <source>
        <dbReference type="Proteomes" id="UP000192273"/>
    </source>
</evidence>
<organism evidence="14 15">
    <name type="scientific">Roseovarius mucosus</name>
    <dbReference type="NCBI Taxonomy" id="215743"/>
    <lineage>
        <taxon>Bacteria</taxon>
        <taxon>Pseudomonadati</taxon>
        <taxon>Pseudomonadota</taxon>
        <taxon>Alphaproteobacteria</taxon>
        <taxon>Rhodobacterales</taxon>
        <taxon>Roseobacteraceae</taxon>
        <taxon>Roseovarius</taxon>
    </lineage>
</organism>
<proteinExistence type="inferred from homology"/>
<dbReference type="GO" id="GO:0005886">
    <property type="term" value="C:plasma membrane"/>
    <property type="evidence" value="ECO:0007669"/>
    <property type="project" value="TreeGrafter"/>
</dbReference>
<dbReference type="EMBL" id="CP020474">
    <property type="protein sequence ID" value="ARE84461.1"/>
    <property type="molecule type" value="Genomic_DNA"/>
</dbReference>
<dbReference type="OrthoDB" id="9766423at2"/>
<evidence type="ECO:0000256" key="6">
    <source>
        <dbReference type="ARBA" id="ARBA00022556"/>
    </source>
</evidence>
<evidence type="ECO:0000313" key="14">
    <source>
        <dbReference type="EMBL" id="ARE84461.1"/>
    </source>
</evidence>
<keyword evidence="15" id="KW-1185">Reference proteome</keyword>
<evidence type="ECO:0000256" key="13">
    <source>
        <dbReference type="HAMAP-Rule" id="MF_00409"/>
    </source>
</evidence>
<dbReference type="UniPathway" id="UPA00359">
    <property type="reaction ID" value="UER00482"/>
</dbReference>
<dbReference type="AlphaFoldDB" id="A0A1V0RRU2"/>
<dbReference type="GO" id="GO:0009244">
    <property type="term" value="P:lipopolysaccharide core region biosynthetic process"/>
    <property type="evidence" value="ECO:0007669"/>
    <property type="project" value="TreeGrafter"/>
</dbReference>
<keyword evidence="8 13" id="KW-0547">Nucleotide-binding</keyword>
<dbReference type="InterPro" id="IPR003758">
    <property type="entry name" value="LpxK"/>
</dbReference>
<evidence type="ECO:0000256" key="10">
    <source>
        <dbReference type="ARBA" id="ARBA00022840"/>
    </source>
</evidence>
<evidence type="ECO:0000256" key="11">
    <source>
        <dbReference type="ARBA" id="ARBA00023098"/>
    </source>
</evidence>
<keyword evidence="11 13" id="KW-0443">Lipid metabolism</keyword>
<keyword evidence="5 13" id="KW-0444">Lipid biosynthesis</keyword>
<name>A0A1V0RRU2_9RHOB</name>
<dbReference type="GO" id="GO:0005524">
    <property type="term" value="F:ATP binding"/>
    <property type="evidence" value="ECO:0007669"/>
    <property type="project" value="UniProtKB-UniRule"/>
</dbReference>
<evidence type="ECO:0000256" key="12">
    <source>
        <dbReference type="ARBA" id="ARBA00029757"/>
    </source>
</evidence>